<dbReference type="PANTHER" id="PTHR21505">
    <property type="entry name" value="MADF DOMAIN-CONTAINING PROTEIN-RELATED"/>
    <property type="match status" value="1"/>
</dbReference>
<protein>
    <recommendedName>
        <fullName evidence="2">MADF domain-containing protein</fullName>
    </recommendedName>
</protein>
<evidence type="ECO:0000259" key="2">
    <source>
        <dbReference type="PROSITE" id="PS51029"/>
    </source>
</evidence>
<proteinExistence type="predicted"/>
<evidence type="ECO:0000256" key="1">
    <source>
        <dbReference type="SAM" id="MobiDB-lite"/>
    </source>
</evidence>
<accession>A0A2A4J9J2</accession>
<feature type="compositionally biased region" description="Polar residues" evidence="1">
    <location>
        <begin position="234"/>
        <end position="245"/>
    </location>
</feature>
<dbReference type="Pfam" id="PF10545">
    <property type="entry name" value="MADF_DNA_bdg"/>
    <property type="match status" value="1"/>
</dbReference>
<gene>
    <name evidence="3" type="ORF">B5V51_5336</name>
</gene>
<dbReference type="AlphaFoldDB" id="A0A2A4J9J2"/>
<feature type="region of interest" description="Disordered" evidence="1">
    <location>
        <begin position="1"/>
        <end position="35"/>
    </location>
</feature>
<sequence>MRPAPRTHLRDERIEDLLNESETEDFSPSDEDVGDPEFQLPATRSVLCGIIGGDGGVCGESGVRVGSVAAVPLFNSACVDVRIDRLVVARAPSNKNMSVYTWSNENVYKLIEMFQARELMWNTISEDYKYRNKKHDAWMEIASEFNVDKKVIEKKIRSLVGQFNRESKSGAGADESIKWFAYKKLMFLKGKNIPSSTVDGGLQIDNFFNNPCRSKDSDLLSVASGLEMERQYNETRTSNLSVNDSTAKHVPPHVNGNSN</sequence>
<organism evidence="3">
    <name type="scientific">Heliothis virescens</name>
    <name type="common">Tobacco budworm moth</name>
    <dbReference type="NCBI Taxonomy" id="7102"/>
    <lineage>
        <taxon>Eukaryota</taxon>
        <taxon>Metazoa</taxon>
        <taxon>Ecdysozoa</taxon>
        <taxon>Arthropoda</taxon>
        <taxon>Hexapoda</taxon>
        <taxon>Insecta</taxon>
        <taxon>Pterygota</taxon>
        <taxon>Neoptera</taxon>
        <taxon>Endopterygota</taxon>
        <taxon>Lepidoptera</taxon>
        <taxon>Glossata</taxon>
        <taxon>Ditrysia</taxon>
        <taxon>Noctuoidea</taxon>
        <taxon>Noctuidae</taxon>
        <taxon>Heliothinae</taxon>
        <taxon>Heliothis</taxon>
    </lineage>
</organism>
<dbReference type="EMBL" id="NWSH01002410">
    <property type="protein sequence ID" value="PCG68348.1"/>
    <property type="molecule type" value="Genomic_DNA"/>
</dbReference>
<feature type="domain" description="MADF" evidence="2">
    <location>
        <begin position="109"/>
        <end position="193"/>
    </location>
</feature>
<reference evidence="3" key="1">
    <citation type="submission" date="2017-09" db="EMBL/GenBank/DDBJ databases">
        <title>Contemporary evolution of a Lepidopteran species, Heliothis virescens, in response to modern agricultural practices.</title>
        <authorList>
            <person name="Fritz M.L."/>
            <person name="Deyonke A.M."/>
            <person name="Papanicolaou A."/>
            <person name="Micinski S."/>
            <person name="Westbrook J."/>
            <person name="Gould F."/>
        </authorList>
    </citation>
    <scope>NUCLEOTIDE SEQUENCE [LARGE SCALE GENOMIC DNA]</scope>
    <source>
        <strain evidence="3">HvINT-</strain>
        <tissue evidence="3">Whole body</tissue>
    </source>
</reference>
<dbReference type="PROSITE" id="PS51029">
    <property type="entry name" value="MADF"/>
    <property type="match status" value="1"/>
</dbReference>
<dbReference type="InterPro" id="IPR006578">
    <property type="entry name" value="MADF-dom"/>
</dbReference>
<dbReference type="PANTHER" id="PTHR21505:SF15">
    <property type="entry name" value="RE18252P"/>
    <property type="match status" value="1"/>
</dbReference>
<name>A0A2A4J9J2_HELVI</name>
<evidence type="ECO:0000313" key="3">
    <source>
        <dbReference type="EMBL" id="PCG68348.1"/>
    </source>
</evidence>
<comment type="caution">
    <text evidence="3">The sequence shown here is derived from an EMBL/GenBank/DDBJ whole genome shotgun (WGS) entry which is preliminary data.</text>
</comment>
<dbReference type="SMART" id="SM00595">
    <property type="entry name" value="MADF"/>
    <property type="match status" value="1"/>
</dbReference>
<feature type="compositionally biased region" description="Acidic residues" evidence="1">
    <location>
        <begin position="17"/>
        <end position="35"/>
    </location>
</feature>
<feature type="region of interest" description="Disordered" evidence="1">
    <location>
        <begin position="234"/>
        <end position="259"/>
    </location>
</feature>